<comment type="function">
    <text evidence="1">Binds to RNA polymerase (RNAP), stimulating transcription from principal, but not alternative sigma factor promoters.</text>
</comment>
<comment type="subunit">
    <text evidence="1">Forms a complex with the RNAP catalytic core and with free principal sigma factors.</text>
</comment>
<dbReference type="Gene3D" id="2.20.28.270">
    <property type="entry name" value="RNA polymerase-binding protein A"/>
    <property type="match status" value="1"/>
</dbReference>
<gene>
    <name evidence="1" type="primary">rbpA</name>
    <name evidence="2" type="ORF">JOF34_000205</name>
</gene>
<keyword evidence="2" id="KW-0689">Ribosomal protein</keyword>
<dbReference type="EMBL" id="JAGIOL010000001">
    <property type="protein sequence ID" value="MBP2435619.1"/>
    <property type="molecule type" value="Genomic_DNA"/>
</dbReference>
<name>A0ABS4ZEB8_9MICO</name>
<sequence>MADRSLRGIRLGAQSLQSEEGVVFMERQEHTYVCGKCGRETQLMFAADAEAPAVWECRTCGAEAILQTPQGSAEVDRSNEKAARTHWDMLLERRSIPELEELLAERLEFIRQRRGEGNDPTKDDRKRKRA</sequence>
<proteinExistence type="inferred from homology"/>
<dbReference type="HAMAP" id="MF_01483">
    <property type="entry name" value="RbpA"/>
    <property type="match status" value="1"/>
</dbReference>
<dbReference type="Proteomes" id="UP001519362">
    <property type="component" value="Unassembled WGS sequence"/>
</dbReference>
<keyword evidence="3" id="KW-1185">Reference proteome</keyword>
<dbReference type="InterPro" id="IPR038638">
    <property type="entry name" value="RbpA_sf"/>
</dbReference>
<organism evidence="2 3">
    <name type="scientific">Microbacterium amylolyticum</name>
    <dbReference type="NCBI Taxonomy" id="936337"/>
    <lineage>
        <taxon>Bacteria</taxon>
        <taxon>Bacillati</taxon>
        <taxon>Actinomycetota</taxon>
        <taxon>Actinomycetes</taxon>
        <taxon>Micrococcales</taxon>
        <taxon>Microbacteriaceae</taxon>
        <taxon>Microbacterium</taxon>
    </lineage>
</organism>
<accession>A0ABS4ZEB8</accession>
<keyword evidence="1" id="KW-0804">Transcription</keyword>
<evidence type="ECO:0000313" key="2">
    <source>
        <dbReference type="EMBL" id="MBP2435619.1"/>
    </source>
</evidence>
<comment type="caution">
    <text evidence="1">Lacks conserved residue(s) required for the propagation of feature annotation.</text>
</comment>
<protein>
    <recommendedName>
        <fullName evidence="1">RNA polymerase-binding protein RbpA</fullName>
    </recommendedName>
</protein>
<keyword evidence="1" id="KW-0805">Transcription regulation</keyword>
<dbReference type="RefSeq" id="WP_165132366.1">
    <property type="nucleotide sequence ID" value="NZ_CP049253.1"/>
</dbReference>
<keyword evidence="2" id="KW-0687">Ribonucleoprotein</keyword>
<dbReference type="InterPro" id="IPR025182">
    <property type="entry name" value="RNApol-bd_RbpA"/>
</dbReference>
<comment type="caution">
    <text evidence="2">The sequence shown here is derived from an EMBL/GenBank/DDBJ whole genome shotgun (WGS) entry which is preliminary data.</text>
</comment>
<dbReference type="GO" id="GO:0005840">
    <property type="term" value="C:ribosome"/>
    <property type="evidence" value="ECO:0007669"/>
    <property type="project" value="UniProtKB-KW"/>
</dbReference>
<evidence type="ECO:0000313" key="3">
    <source>
        <dbReference type="Proteomes" id="UP001519362"/>
    </source>
</evidence>
<comment type="similarity">
    <text evidence="1">Belongs to the RNA polymerase-binding protein RbpA family.</text>
</comment>
<reference evidence="2 3" key="1">
    <citation type="submission" date="2021-03" db="EMBL/GenBank/DDBJ databases">
        <title>Sequencing the genomes of 1000 actinobacteria strains.</title>
        <authorList>
            <person name="Klenk H.-P."/>
        </authorList>
    </citation>
    <scope>NUCLEOTIDE SEQUENCE [LARGE SCALE GENOMIC DNA]</scope>
    <source>
        <strain evidence="2 3">DSM 24221</strain>
    </source>
</reference>
<dbReference type="Pfam" id="PF13397">
    <property type="entry name" value="RbpA"/>
    <property type="match status" value="1"/>
</dbReference>
<evidence type="ECO:0000256" key="1">
    <source>
        <dbReference type="HAMAP-Rule" id="MF_01483"/>
    </source>
</evidence>